<organism evidence="1 2">
    <name type="scientific">Rhodovulum sulfidophilum</name>
    <name type="common">Rhodobacter sulfidophilus</name>
    <dbReference type="NCBI Taxonomy" id="35806"/>
    <lineage>
        <taxon>Bacteria</taxon>
        <taxon>Pseudomonadati</taxon>
        <taxon>Pseudomonadota</taxon>
        <taxon>Alphaproteobacteria</taxon>
        <taxon>Rhodobacterales</taxon>
        <taxon>Paracoccaceae</taxon>
        <taxon>Rhodovulum</taxon>
    </lineage>
</organism>
<dbReference type="EMBL" id="AP014800">
    <property type="protein sequence ID" value="BAQ67582.1"/>
    <property type="molecule type" value="Genomic_DNA"/>
</dbReference>
<accession>A0A0D6AXI0</accession>
<sequence>MAGKSATLWPGLRRPIAPGDAVAMRAHWGTWALAGPKTALSVSQARLRTRALQLMEAR</sequence>
<evidence type="ECO:0000313" key="1">
    <source>
        <dbReference type="EMBL" id="BAQ67582.1"/>
    </source>
</evidence>
<evidence type="ECO:0000313" key="2">
    <source>
        <dbReference type="Proteomes" id="UP000064912"/>
    </source>
</evidence>
<dbReference type="PATRIC" id="fig|35806.4.peg.422"/>
<name>A0A0D6AXI0_RHOSU</name>
<protein>
    <submittedName>
        <fullName evidence="1">Uncharacterized protein</fullName>
    </submittedName>
</protein>
<proteinExistence type="predicted"/>
<dbReference type="AlphaFoldDB" id="A0A0D6AXI0"/>
<gene>
    <name evidence="1" type="ORF">NHU_00412</name>
</gene>
<dbReference type="KEGG" id="rsu:NHU_00412"/>
<dbReference type="Proteomes" id="UP000064912">
    <property type="component" value="Chromosome"/>
</dbReference>
<reference evidence="1 2" key="1">
    <citation type="submission" date="2015-02" db="EMBL/GenBank/DDBJ databases">
        <title>Genome sequene of Rhodovulum sulfidophilum DSM 2351.</title>
        <authorList>
            <person name="Nagao N."/>
        </authorList>
    </citation>
    <scope>NUCLEOTIDE SEQUENCE [LARGE SCALE GENOMIC DNA]</scope>
    <source>
        <strain evidence="1 2">DSM 2351</strain>
    </source>
</reference>